<dbReference type="AlphaFoldDB" id="K7XUH3"/>
<dbReference type="RefSeq" id="WP_015085264.1">
    <property type="nucleotide sequence ID" value="NC_019557.1"/>
</dbReference>
<dbReference type="EMBL" id="JX847602">
    <property type="protein sequence ID" value="AFX82599.1"/>
    <property type="molecule type" value="Genomic_DNA"/>
</dbReference>
<geneLocation type="plasmid" evidence="1">
    <name>pNM8</name>
</geneLocation>
<proteinExistence type="predicted"/>
<evidence type="ECO:0000313" key="1">
    <source>
        <dbReference type="EMBL" id="AFX82599.1"/>
    </source>
</evidence>
<organism evidence="1">
    <name type="scientific">Planococcus citreus</name>
    <dbReference type="NCBI Taxonomy" id="1373"/>
    <lineage>
        <taxon>Bacteria</taxon>
        <taxon>Bacillati</taxon>
        <taxon>Bacillota</taxon>
        <taxon>Bacilli</taxon>
        <taxon>Bacillales</taxon>
        <taxon>Caryophanaceae</taxon>
        <taxon>Planococcus</taxon>
    </lineage>
</organism>
<accession>K7XUH3</accession>
<name>K7XUH3_9BACL</name>
<keyword evidence="1" id="KW-0614">Plasmid</keyword>
<protein>
    <recommendedName>
        <fullName evidence="2">AbiEi antitoxin C-terminal domain-containing protein</fullName>
    </recommendedName>
</protein>
<reference evidence="1" key="1">
    <citation type="submission" date="2012-09" db="EMBL/GenBank/DDBJ databases">
        <authorList>
            <person name="Chao W."/>
        </authorList>
    </citation>
    <scope>NUCLEOTIDE SEQUENCE</scope>
    <source>
        <strain evidence="1">A2-4</strain>
        <plasmid evidence="1">pNM8</plasmid>
    </source>
</reference>
<sequence>MNARKIPDIDVKWLRSYFSEIKSVFSRIDLIKILEDLKEQKVLGRSFKYGRFVDLITTDLPILETVKVDLPNDVKTERYVLIDFTVHPFEIALSLNPGAYVSHYSALFLHDLTHNIPKNIYINREQTPKPRDSENKVTQQKLDYAFNRPMRQTNQIAKFSYKKKKYQVFLLNGKHTGQLGVIELKTPHTHRPVRVTNLERTLIDCVVRPKYAGGVEEILNGFERAKDDLSVNRLLGILKKLDYVYLYEKSIYFYLSRTGYSSSQLKMVSESINKSDEASLFFYLDYQIPGKVLDENIGIYYPKKLQNYDLS</sequence>
<evidence type="ECO:0008006" key="2">
    <source>
        <dbReference type="Google" id="ProtNLM"/>
    </source>
</evidence>